<proteinExistence type="predicted"/>
<dbReference type="AlphaFoldDB" id="A0ABD3T2B9"/>
<accession>A0ABD3T2B9</accession>
<evidence type="ECO:0000313" key="2">
    <source>
        <dbReference type="Proteomes" id="UP001634393"/>
    </source>
</evidence>
<dbReference type="Proteomes" id="UP001634393">
    <property type="component" value="Unassembled WGS sequence"/>
</dbReference>
<sequence length="126" mass="14717">MEHSSHLNQAFYFLAESYVENIVLILFHWPTRLPEAVHQTASVIVEDPRLQALLVKLYQKGNHHYCTHLKLIILDTDTICEEGQDSTFFNTVYLQGCLGRRWKLMSIVRSRRYGSLSPLYLFFGNL</sequence>
<organism evidence="1 2">
    <name type="scientific">Penstemon smallii</name>
    <dbReference type="NCBI Taxonomy" id="265156"/>
    <lineage>
        <taxon>Eukaryota</taxon>
        <taxon>Viridiplantae</taxon>
        <taxon>Streptophyta</taxon>
        <taxon>Embryophyta</taxon>
        <taxon>Tracheophyta</taxon>
        <taxon>Spermatophyta</taxon>
        <taxon>Magnoliopsida</taxon>
        <taxon>eudicotyledons</taxon>
        <taxon>Gunneridae</taxon>
        <taxon>Pentapetalae</taxon>
        <taxon>asterids</taxon>
        <taxon>lamiids</taxon>
        <taxon>Lamiales</taxon>
        <taxon>Plantaginaceae</taxon>
        <taxon>Cheloneae</taxon>
        <taxon>Penstemon</taxon>
    </lineage>
</organism>
<comment type="caution">
    <text evidence="1">The sequence shown here is derived from an EMBL/GenBank/DDBJ whole genome shotgun (WGS) entry which is preliminary data.</text>
</comment>
<protein>
    <submittedName>
        <fullName evidence="1">Uncharacterized protein</fullName>
    </submittedName>
</protein>
<reference evidence="1 2" key="1">
    <citation type="submission" date="2024-12" db="EMBL/GenBank/DDBJ databases">
        <title>The unique morphological basis and parallel evolutionary history of personate flowers in Penstemon.</title>
        <authorList>
            <person name="Depatie T.H."/>
            <person name="Wessinger C.A."/>
        </authorList>
    </citation>
    <scope>NUCLEOTIDE SEQUENCE [LARGE SCALE GENOMIC DNA]</scope>
    <source>
        <strain evidence="1">WTNN_2</strain>
        <tissue evidence="1">Leaf</tissue>
    </source>
</reference>
<dbReference type="EMBL" id="JBJXBP010000005">
    <property type="protein sequence ID" value="KAL3831062.1"/>
    <property type="molecule type" value="Genomic_DNA"/>
</dbReference>
<evidence type="ECO:0000313" key="1">
    <source>
        <dbReference type="EMBL" id="KAL3831062.1"/>
    </source>
</evidence>
<keyword evidence="2" id="KW-1185">Reference proteome</keyword>
<gene>
    <name evidence="1" type="ORF">ACJIZ3_019864</name>
</gene>
<name>A0ABD3T2B9_9LAMI</name>